<dbReference type="AlphaFoldDB" id="A0A1U7HRR1"/>
<proteinExistence type="predicted"/>
<dbReference type="InterPro" id="IPR009717">
    <property type="entry name" value="Mo-dep_Nase_C"/>
</dbReference>
<gene>
    <name evidence="2" type="ORF">NIES1031_10860</name>
</gene>
<dbReference type="Proteomes" id="UP000185984">
    <property type="component" value="Unassembled WGS sequence"/>
</dbReference>
<accession>A0A1U7HRR1</accession>
<dbReference type="RefSeq" id="WP_073549421.1">
    <property type="nucleotide sequence ID" value="NZ_CAWMVK010000042.1"/>
</dbReference>
<name>A0A1U7HRR1_9CHRO</name>
<dbReference type="EMBL" id="MRCC01000008">
    <property type="protein sequence ID" value="OKH26272.1"/>
    <property type="molecule type" value="Genomic_DNA"/>
</dbReference>
<evidence type="ECO:0000313" key="3">
    <source>
        <dbReference type="Proteomes" id="UP000185984"/>
    </source>
</evidence>
<dbReference type="STRING" id="247279.NIES1031_10860"/>
<dbReference type="Pfam" id="PF06967">
    <property type="entry name" value="Mo-nitro_C"/>
    <property type="match status" value="1"/>
</dbReference>
<organism evidence="2 3">
    <name type="scientific">Chroogloeocystis siderophila 5.2 s.c.1</name>
    <dbReference type="NCBI Taxonomy" id="247279"/>
    <lineage>
        <taxon>Bacteria</taxon>
        <taxon>Bacillati</taxon>
        <taxon>Cyanobacteriota</taxon>
        <taxon>Cyanophyceae</taxon>
        <taxon>Oscillatoriophycideae</taxon>
        <taxon>Chroococcales</taxon>
        <taxon>Chroococcaceae</taxon>
        <taxon>Chroogloeocystis</taxon>
    </lineage>
</organism>
<dbReference type="OrthoDB" id="516441at2"/>
<keyword evidence="3" id="KW-1185">Reference proteome</keyword>
<evidence type="ECO:0000313" key="2">
    <source>
        <dbReference type="EMBL" id="OKH26272.1"/>
    </source>
</evidence>
<evidence type="ECO:0000259" key="1">
    <source>
        <dbReference type="Pfam" id="PF06967"/>
    </source>
</evidence>
<reference evidence="2 3" key="1">
    <citation type="submission" date="2016-11" db="EMBL/GenBank/DDBJ databases">
        <title>Draft Genome Sequences of Nine Cyanobacterial Strains from Diverse Habitats.</title>
        <authorList>
            <person name="Zhu T."/>
            <person name="Hou S."/>
            <person name="Lu X."/>
            <person name="Hess W.R."/>
        </authorList>
    </citation>
    <scope>NUCLEOTIDE SEQUENCE [LARGE SCALE GENOMIC DNA]</scope>
    <source>
        <strain evidence="2 3">5.2 s.c.1</strain>
    </source>
</reference>
<feature type="domain" description="Mo-dependent nitrogenase C-terminal" evidence="1">
    <location>
        <begin position="12"/>
        <end position="90"/>
    </location>
</feature>
<comment type="caution">
    <text evidence="2">The sequence shown here is derived from an EMBL/GenBank/DDBJ whole genome shotgun (WGS) entry which is preliminary data.</text>
</comment>
<sequence length="91" mass="10736">MIFTLIALPLNLLDVVRKWLDSIQICNPIAAQFICKLIPARCPFERTIYFFNCFMIHIPPLCNFNPIYQQLISLRLRALTYLFEVEEENIS</sequence>
<protein>
    <recommendedName>
        <fullName evidence="1">Mo-dependent nitrogenase C-terminal domain-containing protein</fullName>
    </recommendedName>
</protein>